<dbReference type="InterPro" id="IPR001128">
    <property type="entry name" value="Cyt_P450"/>
</dbReference>
<evidence type="ECO:0000313" key="5">
    <source>
        <dbReference type="EMBL" id="UNI17111.1"/>
    </source>
</evidence>
<dbReference type="AlphaFoldDB" id="A0A9Q8QDB3"/>
<dbReference type="OrthoDB" id="823504at2759"/>
<protein>
    <recommendedName>
        <fullName evidence="7">Cytochrome P450</fullName>
    </recommendedName>
</protein>
<dbReference type="GeneID" id="72065444"/>
<keyword evidence="4" id="KW-0503">Monooxygenase</keyword>
<accession>A0A9Q8QDB3</accession>
<dbReference type="PANTHER" id="PTHR46696:SF1">
    <property type="entry name" value="CYTOCHROME P450 YJIB-RELATED"/>
    <property type="match status" value="1"/>
</dbReference>
<comment type="similarity">
    <text evidence="1 4">Belongs to the cytochrome P450 family.</text>
</comment>
<keyword evidence="2 4" id="KW-0479">Metal-binding</keyword>
<dbReference type="EMBL" id="CP086355">
    <property type="protein sequence ID" value="UNI17111.1"/>
    <property type="molecule type" value="Genomic_DNA"/>
</dbReference>
<dbReference type="InterPro" id="IPR036396">
    <property type="entry name" value="Cyt_P450_sf"/>
</dbReference>
<evidence type="ECO:0000256" key="1">
    <source>
        <dbReference type="ARBA" id="ARBA00010617"/>
    </source>
</evidence>
<dbReference type="PANTHER" id="PTHR46696">
    <property type="entry name" value="P450, PUTATIVE (EUROFUNG)-RELATED"/>
    <property type="match status" value="1"/>
</dbReference>
<dbReference type="RefSeq" id="XP_047840592.1">
    <property type="nucleotide sequence ID" value="XM_047984618.1"/>
</dbReference>
<dbReference type="KEGG" id="ptkz:JDV02_003487"/>
<dbReference type="InterPro" id="IPR017972">
    <property type="entry name" value="Cyt_P450_CS"/>
</dbReference>
<dbReference type="Pfam" id="PF00067">
    <property type="entry name" value="p450"/>
    <property type="match status" value="1"/>
</dbReference>
<name>A0A9Q8QDB3_9HYPO</name>
<gene>
    <name evidence="5" type="ORF">JDV02_003487</name>
</gene>
<evidence type="ECO:0000256" key="4">
    <source>
        <dbReference type="RuleBase" id="RU000461"/>
    </source>
</evidence>
<proteinExistence type="inferred from homology"/>
<reference evidence="5" key="1">
    <citation type="submission" date="2021-11" db="EMBL/GenBank/DDBJ databases">
        <title>Purpureocillium_takamizusanense_genome.</title>
        <authorList>
            <person name="Nguyen N.-H."/>
        </authorList>
    </citation>
    <scope>NUCLEOTIDE SEQUENCE</scope>
    <source>
        <strain evidence="5">PT3</strain>
    </source>
</reference>
<dbReference type="GO" id="GO:0016705">
    <property type="term" value="F:oxidoreductase activity, acting on paired donors, with incorporation or reduction of molecular oxygen"/>
    <property type="evidence" value="ECO:0007669"/>
    <property type="project" value="InterPro"/>
</dbReference>
<keyword evidence="4" id="KW-0560">Oxidoreductase</keyword>
<keyword evidence="6" id="KW-1185">Reference proteome</keyword>
<dbReference type="SUPFAM" id="SSF48264">
    <property type="entry name" value="Cytochrome P450"/>
    <property type="match status" value="1"/>
</dbReference>
<evidence type="ECO:0000256" key="3">
    <source>
        <dbReference type="ARBA" id="ARBA00023004"/>
    </source>
</evidence>
<dbReference type="GO" id="GO:0005506">
    <property type="term" value="F:iron ion binding"/>
    <property type="evidence" value="ECO:0007669"/>
    <property type="project" value="InterPro"/>
</dbReference>
<dbReference type="Gene3D" id="1.10.630.10">
    <property type="entry name" value="Cytochrome P450"/>
    <property type="match status" value="1"/>
</dbReference>
<evidence type="ECO:0008006" key="7">
    <source>
        <dbReference type="Google" id="ProtNLM"/>
    </source>
</evidence>
<dbReference type="GO" id="GO:0004497">
    <property type="term" value="F:monooxygenase activity"/>
    <property type="evidence" value="ECO:0007669"/>
    <property type="project" value="UniProtKB-KW"/>
</dbReference>
<sequence>MIETTRRLVDEVAASHGLGFGIANAISNVVTRKVHIKKGSLRSCGLKLVEELLGIGVPVTAFYEILEYLLRPENATIWSDIQNLAEKGNDATLHAYVIEAQRLTSMQRNVRIATQPAELEGKKVLPGNAVVMMLGEAGRNPEEVQNANNFDPSRKTNDVSSFSYGQHECIAKDVALAFITGLVKLVANLKQLRPAPGQMGLVKTIRVGSEKAYLNDSWSYLGFDASTWKLHFDGHGKGNFEGEREPMNPMGLNQYYYLLQKRKEDLLN</sequence>
<evidence type="ECO:0000256" key="2">
    <source>
        <dbReference type="ARBA" id="ARBA00022723"/>
    </source>
</evidence>
<dbReference type="GO" id="GO:0020037">
    <property type="term" value="F:heme binding"/>
    <property type="evidence" value="ECO:0007669"/>
    <property type="project" value="InterPro"/>
</dbReference>
<organism evidence="5 6">
    <name type="scientific">Purpureocillium takamizusanense</name>
    <dbReference type="NCBI Taxonomy" id="2060973"/>
    <lineage>
        <taxon>Eukaryota</taxon>
        <taxon>Fungi</taxon>
        <taxon>Dikarya</taxon>
        <taxon>Ascomycota</taxon>
        <taxon>Pezizomycotina</taxon>
        <taxon>Sordariomycetes</taxon>
        <taxon>Hypocreomycetidae</taxon>
        <taxon>Hypocreales</taxon>
        <taxon>Ophiocordycipitaceae</taxon>
        <taxon>Purpureocillium</taxon>
    </lineage>
</organism>
<evidence type="ECO:0000313" key="6">
    <source>
        <dbReference type="Proteomes" id="UP000829364"/>
    </source>
</evidence>
<keyword evidence="4" id="KW-0349">Heme</keyword>
<dbReference type="Proteomes" id="UP000829364">
    <property type="component" value="Chromosome 2"/>
</dbReference>
<keyword evidence="3 4" id="KW-0408">Iron</keyword>
<dbReference type="PROSITE" id="PS00086">
    <property type="entry name" value="CYTOCHROME_P450"/>
    <property type="match status" value="1"/>
</dbReference>